<dbReference type="InterPro" id="IPR010317">
    <property type="entry name" value="WxLIP_PGBD"/>
</dbReference>
<reference evidence="4 5" key="1">
    <citation type="submission" date="2015-12" db="EMBL/GenBank/DDBJ databases">
        <authorList>
            <person name="Lauer A."/>
            <person name="Humrighouse B."/>
            <person name="Loparev V."/>
            <person name="Shewmaker P.L."/>
            <person name="Whitney A.M."/>
            <person name="McLaughlin R.W."/>
        </authorList>
    </citation>
    <scope>NUCLEOTIDE SEQUENCE [LARGE SCALE GENOMIC DNA]</scope>
    <source>
        <strain evidence="4 5">LMG 23085</strain>
    </source>
</reference>
<organism evidence="4 5">
    <name type="scientific">Enterococcus silesiacus</name>
    <dbReference type="NCBI Taxonomy" id="332949"/>
    <lineage>
        <taxon>Bacteria</taxon>
        <taxon>Bacillati</taxon>
        <taxon>Bacillota</taxon>
        <taxon>Bacilli</taxon>
        <taxon>Lactobacillales</taxon>
        <taxon>Enterococcaceae</taxon>
        <taxon>Enterococcus</taxon>
    </lineage>
</organism>
<evidence type="ECO:0000313" key="5">
    <source>
        <dbReference type="Proteomes" id="UP000065511"/>
    </source>
</evidence>
<feature type="domain" description="WxL Interacting Protein host binding" evidence="3">
    <location>
        <begin position="176"/>
        <end position="312"/>
    </location>
</feature>
<name>A0ABN4JAS9_9ENTE</name>
<keyword evidence="5" id="KW-1185">Reference proteome</keyword>
<gene>
    <name evidence="4" type="ORF">ATZ33_16955</name>
</gene>
<evidence type="ECO:0000259" key="2">
    <source>
        <dbReference type="Pfam" id="PF06030"/>
    </source>
</evidence>
<accession>A0ABN4JAS9</accession>
<dbReference type="Proteomes" id="UP000065511">
    <property type="component" value="Chromosome"/>
</dbReference>
<protein>
    <recommendedName>
        <fullName evidence="6">DUF3324 domain-containing protein</fullName>
    </recommendedName>
</protein>
<dbReference type="EMBL" id="CP013614">
    <property type="protein sequence ID" value="ALS03006.1"/>
    <property type="molecule type" value="Genomic_DNA"/>
</dbReference>
<dbReference type="InterPro" id="IPR021759">
    <property type="entry name" value="WxLIP_HBD"/>
</dbReference>
<dbReference type="Pfam" id="PF06030">
    <property type="entry name" value="WxLIP_PGBD"/>
    <property type="match status" value="1"/>
</dbReference>
<evidence type="ECO:0000256" key="1">
    <source>
        <dbReference type="SAM" id="Phobius"/>
    </source>
</evidence>
<keyword evidence="1" id="KW-1133">Transmembrane helix</keyword>
<evidence type="ECO:0000259" key="3">
    <source>
        <dbReference type="Pfam" id="PF11797"/>
    </source>
</evidence>
<feature type="transmembrane region" description="Helical" evidence="1">
    <location>
        <begin position="325"/>
        <end position="349"/>
    </location>
</feature>
<proteinExistence type="predicted"/>
<evidence type="ECO:0008006" key="6">
    <source>
        <dbReference type="Google" id="ProtNLM"/>
    </source>
</evidence>
<evidence type="ECO:0000313" key="4">
    <source>
        <dbReference type="EMBL" id="ALS03006.1"/>
    </source>
</evidence>
<keyword evidence="1" id="KW-0812">Transmembrane</keyword>
<feature type="transmembrane region" description="Helical" evidence="1">
    <location>
        <begin position="12"/>
        <end position="31"/>
    </location>
</feature>
<feature type="domain" description="WxL Interacting Protein peptidoglycan binding" evidence="2">
    <location>
        <begin position="47"/>
        <end position="162"/>
    </location>
</feature>
<dbReference type="Pfam" id="PF11797">
    <property type="entry name" value="WxLIP_HBD"/>
    <property type="match status" value="1"/>
</dbReference>
<keyword evidence="1" id="KW-0472">Membrane</keyword>
<sequence length="364" mass="41065">MKGQMKLKITYVLYLMMTLVGVLGTTLYTYANEPSAADAQGATGFYYEINYPENQKEKKGYFDLKMNPGQKQEVSLSLKNFGEEEVTIGLSLNGTRTNSSGVIEYGPSKIEKDPSLKFDFVDLVKAPETITLAPKEEKSVPITITMPDTSYDGIVVGGIQLKTIEDEKKVKEPVKEGANIANKYAYVIAMVLQETEKEVQAELALNKVEVGQFNYRNTVFVDVSNIKANFLRKLSMEVQITPKGKGEVLYETKKSEINVAPNTFLRFPVTMNGEKMLPGKYTANILAKAGDQKWEWHEEFTITDEQADKFNQEDVDLVREKGVNWPLIIGVAVGIFTFVVLILVINRLVKDRKNKKKKMRKKQK</sequence>